<dbReference type="Proteomes" id="UP000006062">
    <property type="component" value="Chromosome"/>
</dbReference>
<dbReference type="STRING" id="765911.Thivi_3517"/>
<evidence type="ECO:0000313" key="1">
    <source>
        <dbReference type="EMBL" id="AFL75384.1"/>
    </source>
</evidence>
<dbReference type="RefSeq" id="WP_014779783.1">
    <property type="nucleotide sequence ID" value="NC_018012.1"/>
</dbReference>
<organism evidence="1 2">
    <name type="scientific">Thiocystis violascens (strain ATCC 17096 / DSM 198 / 6111)</name>
    <name type="common">Chromatium violascens</name>
    <dbReference type="NCBI Taxonomy" id="765911"/>
    <lineage>
        <taxon>Bacteria</taxon>
        <taxon>Pseudomonadati</taxon>
        <taxon>Pseudomonadota</taxon>
        <taxon>Gammaproteobacteria</taxon>
        <taxon>Chromatiales</taxon>
        <taxon>Chromatiaceae</taxon>
        <taxon>Thiocystis</taxon>
    </lineage>
</organism>
<name>I3YEG6_THIV6</name>
<dbReference type="eggNOG" id="COG0640">
    <property type="taxonomic scope" value="Bacteria"/>
</dbReference>
<evidence type="ECO:0008006" key="3">
    <source>
        <dbReference type="Google" id="ProtNLM"/>
    </source>
</evidence>
<dbReference type="EMBL" id="CP003154">
    <property type="protein sequence ID" value="AFL75384.1"/>
    <property type="molecule type" value="Genomic_DNA"/>
</dbReference>
<dbReference type="AlphaFoldDB" id="I3YEG6"/>
<dbReference type="HOGENOM" id="CLU_176097_1_1_6"/>
<gene>
    <name evidence="1" type="ordered locus">Thivi_3517</name>
</gene>
<dbReference type="OrthoDB" id="7855192at2"/>
<evidence type="ECO:0000313" key="2">
    <source>
        <dbReference type="Proteomes" id="UP000006062"/>
    </source>
</evidence>
<proteinExistence type="predicted"/>
<dbReference type="KEGG" id="tvi:Thivi_3517"/>
<reference evidence="1 2" key="1">
    <citation type="submission" date="2012-06" db="EMBL/GenBank/DDBJ databases">
        <title>Complete sequence of Thiocystis violascens DSM 198.</title>
        <authorList>
            <consortium name="US DOE Joint Genome Institute"/>
            <person name="Lucas S."/>
            <person name="Han J."/>
            <person name="Lapidus A."/>
            <person name="Cheng J.-F."/>
            <person name="Goodwin L."/>
            <person name="Pitluck S."/>
            <person name="Peters L."/>
            <person name="Ovchinnikova G."/>
            <person name="Teshima H."/>
            <person name="Detter J.C."/>
            <person name="Han C."/>
            <person name="Tapia R."/>
            <person name="Land M."/>
            <person name="Hauser L."/>
            <person name="Kyrpides N."/>
            <person name="Ivanova N."/>
            <person name="Pagani I."/>
            <person name="Vogl K."/>
            <person name="Liu Z."/>
            <person name="Frigaard N.-U."/>
            <person name="Bryant D."/>
            <person name="Woyke T."/>
        </authorList>
    </citation>
    <scope>NUCLEOTIDE SEQUENCE [LARGE SCALE GENOMIC DNA]</scope>
    <source>
        <strain evidence="2">ATCC 17096 / DSM 198 / 6111</strain>
    </source>
</reference>
<sequence>MTDLGHGFAARLREDRRLLLLRMLQTQNDYTAHEHLLRGGLADLGHRISGDELRNHLAWLDEQGLLVLSAGPIQIATLTLRGEDVATGVARLPGVARPPPGR</sequence>
<accession>I3YEG6</accession>
<protein>
    <recommendedName>
        <fullName evidence="3">ArsR family transcriptional regulator</fullName>
    </recommendedName>
</protein>
<keyword evidence="2" id="KW-1185">Reference proteome</keyword>